<proteinExistence type="predicted"/>
<evidence type="ECO:0000313" key="2">
    <source>
        <dbReference type="Proteomes" id="UP001060170"/>
    </source>
</evidence>
<accession>A0ACC0E504</accession>
<dbReference type="Proteomes" id="UP001060170">
    <property type="component" value="Chromosome 10"/>
</dbReference>
<sequence length="206" mass="23063">MSHDIRGSTDQPVCARLPCPVNTPATRQFESYIGDAKLAGIRFSTRNQSIASPFRSLRRTNCLQCHVLREKVYNNSQRCLVCFATRALPHPTALLKQLWSLSLSICRSSSSLCVLRCYFLEGVDGTSCLNIIINLCDQSHRISPIGLPLSRFMPVVEEEYELSALVLEMQALTLICFFFLQCTSSDKGRLLGCKSCLQSSQCIEED</sequence>
<dbReference type="EMBL" id="CM045874">
    <property type="protein sequence ID" value="KAI7944436.1"/>
    <property type="molecule type" value="Genomic_DNA"/>
</dbReference>
<protein>
    <submittedName>
        <fullName evidence="1">Uncharacterized protein</fullName>
    </submittedName>
</protein>
<keyword evidence="2" id="KW-1185">Reference proteome</keyword>
<name>A0ACC0E504_9BASI</name>
<reference evidence="1 2" key="3">
    <citation type="journal article" date="2022" name="Microbiol. Spectr.">
        <title>Folding features and dynamics of 3D genome architecture in plant fungal pathogens.</title>
        <authorList>
            <person name="Xia C."/>
        </authorList>
    </citation>
    <scope>NUCLEOTIDE SEQUENCE [LARGE SCALE GENOMIC DNA]</scope>
    <source>
        <strain evidence="1 2">93-210</strain>
    </source>
</reference>
<reference evidence="2" key="2">
    <citation type="journal article" date="2018" name="Mol. Plant Microbe Interact.">
        <title>Genome sequence resources for the wheat stripe rust pathogen (Puccinia striiformis f. sp. tritici) and the barley stripe rust pathogen (Puccinia striiformis f. sp. hordei).</title>
        <authorList>
            <person name="Xia C."/>
            <person name="Wang M."/>
            <person name="Yin C."/>
            <person name="Cornejo O.E."/>
            <person name="Hulbert S.H."/>
            <person name="Chen X."/>
        </authorList>
    </citation>
    <scope>NUCLEOTIDE SEQUENCE [LARGE SCALE GENOMIC DNA]</scope>
    <source>
        <strain evidence="2">93-210</strain>
    </source>
</reference>
<reference evidence="2" key="1">
    <citation type="journal article" date="2018" name="BMC Genomics">
        <title>Genomic insights into host adaptation between the wheat stripe rust pathogen (Puccinia striiformis f. sp. tritici) and the barley stripe rust pathogen (Puccinia striiformis f. sp. hordei).</title>
        <authorList>
            <person name="Xia C."/>
            <person name="Wang M."/>
            <person name="Yin C."/>
            <person name="Cornejo O.E."/>
            <person name="Hulbert S.H."/>
            <person name="Chen X."/>
        </authorList>
    </citation>
    <scope>NUCLEOTIDE SEQUENCE [LARGE SCALE GENOMIC DNA]</scope>
    <source>
        <strain evidence="2">93-210</strain>
    </source>
</reference>
<comment type="caution">
    <text evidence="1">The sequence shown here is derived from an EMBL/GenBank/DDBJ whole genome shotgun (WGS) entry which is preliminary data.</text>
</comment>
<evidence type="ECO:0000313" key="1">
    <source>
        <dbReference type="EMBL" id="KAI7944436.1"/>
    </source>
</evidence>
<gene>
    <name evidence="1" type="ORF">MJO28_010131</name>
</gene>
<organism evidence="1 2">
    <name type="scientific">Puccinia striiformis f. sp. tritici</name>
    <dbReference type="NCBI Taxonomy" id="168172"/>
    <lineage>
        <taxon>Eukaryota</taxon>
        <taxon>Fungi</taxon>
        <taxon>Dikarya</taxon>
        <taxon>Basidiomycota</taxon>
        <taxon>Pucciniomycotina</taxon>
        <taxon>Pucciniomycetes</taxon>
        <taxon>Pucciniales</taxon>
        <taxon>Pucciniaceae</taxon>
        <taxon>Puccinia</taxon>
    </lineage>
</organism>